<dbReference type="InterPro" id="IPR050943">
    <property type="entry name" value="Glycosyltr_29_Sialyltrsf"/>
</dbReference>
<evidence type="ECO:0000256" key="8">
    <source>
        <dbReference type="ARBA" id="ARBA00023034"/>
    </source>
</evidence>
<evidence type="ECO:0000256" key="1">
    <source>
        <dbReference type="ARBA" id="ARBA00004323"/>
    </source>
</evidence>
<keyword evidence="8" id="KW-0333">Golgi apparatus</keyword>
<dbReference type="PIRSF" id="PIRSF005557">
    <property type="entry name" value="Sialyl_trans"/>
    <property type="match status" value="1"/>
</dbReference>
<dbReference type="GO" id="GO:0000139">
    <property type="term" value="C:Golgi membrane"/>
    <property type="evidence" value="ECO:0007669"/>
    <property type="project" value="UniProtKB-SubCell"/>
</dbReference>
<sequence length="396" mass="44250">MSVDSRELTVLVHVDCIMNFLPSCCRCPRCRLKSFLVAACLVLGVLGTCLILTVNHTDANVVSSKRAQVGATFGETRSVGSSQATPSERGEEHQGQDPSNTGQSWQMNKTALLQLRQNLKPLQTAKRFVLSQDISAKKRRLPFVFRPKNSLYMKDDMFYTLPKVSPFSGRSLGVCSLVGNGGILTGSKCGEQIDSSDFVIRFNMAPVCPPYLDDIGRRTDMVTTSRDRMRSKFDSLKSHTGREKFVNHLHHQYGQDTYIVSAPFTVKGNIGSLLGIPEVLTSHNSSAVPLFINPSHAGTMLQTWRKLGLKLSDGETNFSSGFYYASVALELCDQVNMYGFWPFPEDREGRPVSYHYYKSVDSGGLNNRWHDMDKEFEKLLEFHNHGVLQLISGNCR</sequence>
<evidence type="ECO:0000256" key="10">
    <source>
        <dbReference type="ARBA" id="ARBA00023157"/>
    </source>
</evidence>
<proteinExistence type="inferred from homology"/>
<evidence type="ECO:0000256" key="6">
    <source>
        <dbReference type="ARBA" id="ARBA00022968"/>
    </source>
</evidence>
<gene>
    <name evidence="15" type="primary">ST8SIA2</name>
    <name evidence="15" type="ORF">BLAG_LOCUS1427</name>
</gene>
<evidence type="ECO:0000256" key="9">
    <source>
        <dbReference type="ARBA" id="ARBA00023136"/>
    </source>
</evidence>
<evidence type="ECO:0000256" key="4">
    <source>
        <dbReference type="ARBA" id="ARBA00022679"/>
    </source>
</evidence>
<accession>A0A8J9VAX5</accession>
<evidence type="ECO:0000256" key="13">
    <source>
        <dbReference type="SAM" id="MobiDB-lite"/>
    </source>
</evidence>
<dbReference type="InterPro" id="IPR012163">
    <property type="entry name" value="Sialyl_trans"/>
</dbReference>
<dbReference type="OrthoDB" id="10026626at2759"/>
<keyword evidence="7 14" id="KW-1133">Transmembrane helix</keyword>
<evidence type="ECO:0000313" key="16">
    <source>
        <dbReference type="Proteomes" id="UP000838412"/>
    </source>
</evidence>
<dbReference type="GO" id="GO:0006491">
    <property type="term" value="P:N-glycan processing"/>
    <property type="evidence" value="ECO:0007669"/>
    <property type="project" value="TreeGrafter"/>
</dbReference>
<keyword evidence="5 14" id="KW-0812">Transmembrane</keyword>
<keyword evidence="4" id="KW-0808">Transferase</keyword>
<evidence type="ECO:0000256" key="5">
    <source>
        <dbReference type="ARBA" id="ARBA00022692"/>
    </source>
</evidence>
<evidence type="ECO:0000256" key="3">
    <source>
        <dbReference type="ARBA" id="ARBA00022676"/>
    </source>
</evidence>
<protein>
    <submittedName>
        <fullName evidence="15">ST8SIA2 protein</fullName>
    </submittedName>
</protein>
<keyword evidence="6" id="KW-0735">Signal-anchor</keyword>
<keyword evidence="3" id="KW-0328">Glycosyltransferase</keyword>
<dbReference type="GO" id="GO:0003828">
    <property type="term" value="F:alpha-N-acetylneuraminate alpha-2,8-sialyltransferase activity"/>
    <property type="evidence" value="ECO:0007669"/>
    <property type="project" value="TreeGrafter"/>
</dbReference>
<evidence type="ECO:0000256" key="11">
    <source>
        <dbReference type="ARBA" id="ARBA00023180"/>
    </source>
</evidence>
<dbReference type="Proteomes" id="UP000838412">
    <property type="component" value="Chromosome 1"/>
</dbReference>
<feature type="disulfide bond" evidence="12">
    <location>
        <begin position="175"/>
        <end position="332"/>
    </location>
</feature>
<keyword evidence="9 14" id="KW-0472">Membrane</keyword>
<keyword evidence="11" id="KW-0325">Glycoprotein</keyword>
<comment type="subcellular location">
    <subcellularLocation>
        <location evidence="1">Golgi apparatus membrane</location>
        <topology evidence="1">Single-pass type II membrane protein</topology>
    </subcellularLocation>
</comment>
<evidence type="ECO:0000256" key="12">
    <source>
        <dbReference type="PIRSR" id="PIRSR005557-2"/>
    </source>
</evidence>
<dbReference type="Pfam" id="PF00777">
    <property type="entry name" value="Glyco_transf_29"/>
    <property type="match status" value="1"/>
</dbReference>
<dbReference type="PANTHER" id="PTHR11987:SF53">
    <property type="entry name" value="ALPHA-2,8-SIALYLTRANSFERASE 8F-LIKE"/>
    <property type="match status" value="1"/>
</dbReference>
<feature type="transmembrane region" description="Helical" evidence="14">
    <location>
        <begin position="35"/>
        <end position="54"/>
    </location>
</feature>
<dbReference type="EMBL" id="OV696686">
    <property type="protein sequence ID" value="CAH1232174.1"/>
    <property type="molecule type" value="Genomic_DNA"/>
</dbReference>
<evidence type="ECO:0000256" key="14">
    <source>
        <dbReference type="SAM" id="Phobius"/>
    </source>
</evidence>
<dbReference type="CDD" id="cd23963">
    <property type="entry name" value="GT29_ST8SIA"/>
    <property type="match status" value="1"/>
</dbReference>
<keyword evidence="16" id="KW-1185">Reference proteome</keyword>
<reference evidence="15" key="1">
    <citation type="submission" date="2022-01" db="EMBL/GenBank/DDBJ databases">
        <authorList>
            <person name="Braso-Vives M."/>
        </authorList>
    </citation>
    <scope>NUCLEOTIDE SEQUENCE</scope>
</reference>
<feature type="region of interest" description="Disordered" evidence="13">
    <location>
        <begin position="75"/>
        <end position="103"/>
    </location>
</feature>
<dbReference type="InterPro" id="IPR038578">
    <property type="entry name" value="GT29-like_sf"/>
</dbReference>
<keyword evidence="10" id="KW-1015">Disulfide bond</keyword>
<comment type="similarity">
    <text evidence="2">Belongs to the glycosyltransferase 29 family.</text>
</comment>
<dbReference type="AlphaFoldDB" id="A0A8J9VAX5"/>
<evidence type="ECO:0000256" key="7">
    <source>
        <dbReference type="ARBA" id="ARBA00022989"/>
    </source>
</evidence>
<dbReference type="PANTHER" id="PTHR11987">
    <property type="entry name" value="ALPHA-2,8-SIALYLTRANSFERASE"/>
    <property type="match status" value="1"/>
</dbReference>
<evidence type="ECO:0000256" key="2">
    <source>
        <dbReference type="ARBA" id="ARBA00006003"/>
    </source>
</evidence>
<organism evidence="15 16">
    <name type="scientific">Branchiostoma lanceolatum</name>
    <name type="common">Common lancelet</name>
    <name type="synonym">Amphioxus lanceolatum</name>
    <dbReference type="NCBI Taxonomy" id="7740"/>
    <lineage>
        <taxon>Eukaryota</taxon>
        <taxon>Metazoa</taxon>
        <taxon>Chordata</taxon>
        <taxon>Cephalochordata</taxon>
        <taxon>Leptocardii</taxon>
        <taxon>Amphioxiformes</taxon>
        <taxon>Branchiostomatidae</taxon>
        <taxon>Branchiostoma</taxon>
    </lineage>
</organism>
<dbReference type="Gene3D" id="3.90.1480.20">
    <property type="entry name" value="Glycosyl transferase family 29"/>
    <property type="match status" value="1"/>
</dbReference>
<name>A0A8J9VAX5_BRALA</name>
<evidence type="ECO:0000313" key="15">
    <source>
        <dbReference type="EMBL" id="CAH1232174.1"/>
    </source>
</evidence>
<dbReference type="InterPro" id="IPR001675">
    <property type="entry name" value="Glyco_trans_29"/>
</dbReference>
<dbReference type="GO" id="GO:0009311">
    <property type="term" value="P:oligosaccharide metabolic process"/>
    <property type="evidence" value="ECO:0007669"/>
    <property type="project" value="TreeGrafter"/>
</dbReference>